<dbReference type="EMBL" id="PUFN01000024">
    <property type="protein sequence ID" value="TDG70664.1"/>
    <property type="molecule type" value="Genomic_DNA"/>
</dbReference>
<dbReference type="AlphaFoldDB" id="A0A4R5NC75"/>
<evidence type="ECO:0000259" key="1">
    <source>
        <dbReference type="Pfam" id="PF01521"/>
    </source>
</evidence>
<comment type="caution">
    <text evidence="2">The sequence shown here is derived from an EMBL/GenBank/DDBJ whole genome shotgun (WGS) entry which is preliminary data.</text>
</comment>
<protein>
    <recommendedName>
        <fullName evidence="1">Core domain-containing protein</fullName>
    </recommendedName>
</protein>
<organism evidence="2 3">
    <name type="scientific">Companilactobacillus farciminis</name>
    <dbReference type="NCBI Taxonomy" id="1612"/>
    <lineage>
        <taxon>Bacteria</taxon>
        <taxon>Bacillati</taxon>
        <taxon>Bacillota</taxon>
        <taxon>Bacilli</taxon>
        <taxon>Lactobacillales</taxon>
        <taxon>Lactobacillaceae</taxon>
        <taxon>Companilactobacillus</taxon>
    </lineage>
</organism>
<proteinExistence type="predicted"/>
<dbReference type="InterPro" id="IPR035903">
    <property type="entry name" value="HesB-like_dom_sf"/>
</dbReference>
<dbReference type="Proteomes" id="UP000295257">
    <property type="component" value="Unassembled WGS sequence"/>
</dbReference>
<evidence type="ECO:0000313" key="3">
    <source>
        <dbReference type="Proteomes" id="UP000295257"/>
    </source>
</evidence>
<dbReference type="OrthoDB" id="2314297at2"/>
<dbReference type="Pfam" id="PF01521">
    <property type="entry name" value="Fe-S_biosyn"/>
    <property type="match status" value="1"/>
</dbReference>
<name>A0A4R5NC75_9LACO</name>
<dbReference type="SUPFAM" id="SSF89360">
    <property type="entry name" value="HesB-like domain"/>
    <property type="match status" value="1"/>
</dbReference>
<keyword evidence="3" id="KW-1185">Reference proteome</keyword>
<feature type="domain" description="Core" evidence="1">
    <location>
        <begin position="1"/>
        <end position="111"/>
    </location>
</feature>
<dbReference type="RefSeq" id="WP_010019582.1">
    <property type="nucleotide sequence ID" value="NZ_PUFN01000024.1"/>
</dbReference>
<reference evidence="2 3" key="1">
    <citation type="journal article" date="2019" name="Appl. Microbiol. Biotechnol.">
        <title>Uncovering carbohydrate metabolism through a genotype-phenotype association study of 56 lactic acid bacteria genomes.</title>
        <authorList>
            <person name="Buron-Moles G."/>
            <person name="Chailyan A."/>
            <person name="Dolejs I."/>
            <person name="Forster J."/>
            <person name="Miks M.H."/>
        </authorList>
    </citation>
    <scope>NUCLEOTIDE SEQUENCE [LARGE SCALE GENOMIC DNA]</scope>
    <source>
        <strain evidence="2 3">ATCC 29644</strain>
    </source>
</reference>
<dbReference type="InterPro" id="IPR000361">
    <property type="entry name" value="ATAP_core_dom"/>
</dbReference>
<accession>A0A4R5NC75</accession>
<gene>
    <name evidence="2" type="ORF">C5L30_001455</name>
</gene>
<dbReference type="Gene3D" id="2.60.300.12">
    <property type="entry name" value="HesB-like domain"/>
    <property type="match status" value="1"/>
</dbReference>
<sequence length="135" mass="14974">MKLNIKPQAQKFLADKIPTGSHVILTTDDGSNNYSSIGATCELADKFQLIIVNQPDTKFSTVIENNAGYKMNMLPFEEYLFGSGLNLDFSHGALVLGDNGGAMDRAVSVVDWRNVTKETEEELREKMKRIGDQIC</sequence>
<evidence type="ECO:0000313" key="2">
    <source>
        <dbReference type="EMBL" id="TDG70664.1"/>
    </source>
</evidence>